<dbReference type="GeneID" id="120112050"/>
<dbReference type="GO" id="GO:0003677">
    <property type="term" value="F:DNA binding"/>
    <property type="evidence" value="ECO:0007669"/>
    <property type="project" value="UniProtKB-KW"/>
</dbReference>
<evidence type="ECO:0000256" key="4">
    <source>
        <dbReference type="ARBA" id="ARBA00023125"/>
    </source>
</evidence>
<sequence length="242" mass="26416">MDLDFIDSPPDVQMDLMAMMMEMEKLADFSKPPQPLAEFASGPPAAFCNAPNNNTPPSSLLVGAPSSVPCSNPIIMASNTLAAGTSPSELSKRASAEAVREMMFRIAAMQPIHIDPESVKPPKRRNVKISKDPQSVAARHRRERISERIRILQRLVPGGTRMDTASMLDEAIRYMKFLKDQVQSLELAAAANRRTLGIGTTSLVFSPAVTGFSSGSYFCFDKRCEKPDQGFICRSTCNGMDG</sequence>
<dbReference type="OrthoDB" id="2017571at2759"/>
<evidence type="ECO:0000259" key="7">
    <source>
        <dbReference type="PROSITE" id="PS50888"/>
    </source>
</evidence>
<keyword evidence="8" id="KW-1185">Reference proteome</keyword>
<protein>
    <submittedName>
        <fullName evidence="9">Transcription factor HEC2-like</fullName>
    </submittedName>
</protein>
<reference evidence="8" key="1">
    <citation type="journal article" date="2019" name="Nat. Commun.">
        <title>Genome-wide association mapping of date palm fruit traits.</title>
        <authorList>
            <person name="Hazzouri K.M."/>
            <person name="Gros-Balthazard M."/>
            <person name="Flowers J.M."/>
            <person name="Copetti D."/>
            <person name="Lemansour A."/>
            <person name="Lebrun M."/>
            <person name="Masmoudi K."/>
            <person name="Ferrand S."/>
            <person name="Dhar M.I."/>
            <person name="Fresquez Z.A."/>
            <person name="Rosas U."/>
            <person name="Zhang J."/>
            <person name="Talag J."/>
            <person name="Lee S."/>
            <person name="Kudrna D."/>
            <person name="Powell R.F."/>
            <person name="Leitch I.J."/>
            <person name="Krueger R.R."/>
            <person name="Wing R.A."/>
            <person name="Amiri K.M.A."/>
            <person name="Purugganan M.D."/>
        </authorList>
    </citation>
    <scope>NUCLEOTIDE SEQUENCE [LARGE SCALE GENOMIC DNA]</scope>
    <source>
        <strain evidence="8">cv. Khalas</strain>
    </source>
</reference>
<dbReference type="InterPro" id="IPR036638">
    <property type="entry name" value="HLH_DNA-bd_sf"/>
</dbReference>
<dbReference type="PANTHER" id="PTHR45914:SF52">
    <property type="entry name" value="TRANSCRIPTION FACTOR HEC1"/>
    <property type="match status" value="1"/>
</dbReference>
<dbReference type="GO" id="GO:0005634">
    <property type="term" value="C:nucleus"/>
    <property type="evidence" value="ECO:0007669"/>
    <property type="project" value="UniProtKB-SubCell"/>
</dbReference>
<dbReference type="GO" id="GO:0046983">
    <property type="term" value="F:protein dimerization activity"/>
    <property type="evidence" value="ECO:0007669"/>
    <property type="project" value="InterPro"/>
</dbReference>
<dbReference type="PANTHER" id="PTHR45914">
    <property type="entry name" value="TRANSCRIPTION FACTOR HEC3-RELATED"/>
    <property type="match status" value="1"/>
</dbReference>
<dbReference type="InterPro" id="IPR045843">
    <property type="entry name" value="IND-like"/>
</dbReference>
<name>A0A8B9ARD9_PHODC</name>
<dbReference type="Gene3D" id="4.10.280.10">
    <property type="entry name" value="Helix-loop-helix DNA-binding domain"/>
    <property type="match status" value="1"/>
</dbReference>
<evidence type="ECO:0000313" key="8">
    <source>
        <dbReference type="Proteomes" id="UP000228380"/>
    </source>
</evidence>
<dbReference type="KEGG" id="pda:120112050"/>
<dbReference type="SMART" id="SM00353">
    <property type="entry name" value="HLH"/>
    <property type="match status" value="1"/>
</dbReference>
<keyword evidence="4" id="KW-0238">DNA-binding</keyword>
<feature type="domain" description="BHLH" evidence="7">
    <location>
        <begin position="129"/>
        <end position="178"/>
    </location>
</feature>
<dbReference type="GO" id="GO:0003700">
    <property type="term" value="F:DNA-binding transcription factor activity"/>
    <property type="evidence" value="ECO:0007669"/>
    <property type="project" value="InterPro"/>
</dbReference>
<dbReference type="Pfam" id="PF23173">
    <property type="entry name" value="bHLH_SAC51"/>
    <property type="match status" value="1"/>
</dbReference>
<comment type="subcellular location">
    <subcellularLocation>
        <location evidence="1">Nucleus</location>
    </subcellularLocation>
</comment>
<keyword evidence="3" id="KW-0805">Transcription regulation</keyword>
<organism evidence="8 9">
    <name type="scientific">Phoenix dactylifera</name>
    <name type="common">Date palm</name>
    <dbReference type="NCBI Taxonomy" id="42345"/>
    <lineage>
        <taxon>Eukaryota</taxon>
        <taxon>Viridiplantae</taxon>
        <taxon>Streptophyta</taxon>
        <taxon>Embryophyta</taxon>
        <taxon>Tracheophyta</taxon>
        <taxon>Spermatophyta</taxon>
        <taxon>Magnoliopsida</taxon>
        <taxon>Liliopsida</taxon>
        <taxon>Arecaceae</taxon>
        <taxon>Coryphoideae</taxon>
        <taxon>Phoeniceae</taxon>
        <taxon>Phoenix</taxon>
    </lineage>
</organism>
<dbReference type="PROSITE" id="PS50888">
    <property type="entry name" value="BHLH"/>
    <property type="match status" value="1"/>
</dbReference>
<keyword evidence="6" id="KW-0539">Nucleus</keyword>
<dbReference type="RefSeq" id="XP_038986568.1">
    <property type="nucleotide sequence ID" value="XM_039130640.1"/>
</dbReference>
<dbReference type="InterPro" id="IPR011598">
    <property type="entry name" value="bHLH_dom"/>
</dbReference>
<accession>A0A8B9ARD9</accession>
<proteinExistence type="inferred from homology"/>
<evidence type="ECO:0000256" key="2">
    <source>
        <dbReference type="ARBA" id="ARBA00005510"/>
    </source>
</evidence>
<evidence type="ECO:0000313" key="9">
    <source>
        <dbReference type="RefSeq" id="XP_038986568.1"/>
    </source>
</evidence>
<dbReference type="AlphaFoldDB" id="A0A8B9ARD9"/>
<gene>
    <name evidence="9" type="primary">LOC120112050</name>
</gene>
<evidence type="ECO:0000256" key="6">
    <source>
        <dbReference type="ARBA" id="ARBA00023242"/>
    </source>
</evidence>
<dbReference type="Proteomes" id="UP000228380">
    <property type="component" value="Chromosome 9"/>
</dbReference>
<dbReference type="SUPFAM" id="SSF47459">
    <property type="entry name" value="HLH, helix-loop-helix DNA-binding domain"/>
    <property type="match status" value="1"/>
</dbReference>
<comment type="similarity">
    <text evidence="2">Belongs to the bHLH protein family.</text>
</comment>
<reference evidence="9" key="2">
    <citation type="submission" date="2025-08" db="UniProtKB">
        <authorList>
            <consortium name="RefSeq"/>
        </authorList>
    </citation>
    <scope>IDENTIFICATION</scope>
    <source>
        <tissue evidence="9">Young leaves</tissue>
    </source>
</reference>
<evidence type="ECO:0000256" key="1">
    <source>
        <dbReference type="ARBA" id="ARBA00004123"/>
    </source>
</evidence>
<evidence type="ECO:0000256" key="5">
    <source>
        <dbReference type="ARBA" id="ARBA00023163"/>
    </source>
</evidence>
<evidence type="ECO:0000256" key="3">
    <source>
        <dbReference type="ARBA" id="ARBA00023015"/>
    </source>
</evidence>
<dbReference type="FunFam" id="4.10.280.10:FF:000053">
    <property type="entry name" value="BHLH transcription factor"/>
    <property type="match status" value="1"/>
</dbReference>
<keyword evidence="5" id="KW-0804">Transcription</keyword>